<dbReference type="NCBIfam" id="TIGR04178">
    <property type="entry name" value="exo_archaeo"/>
    <property type="match status" value="1"/>
</dbReference>
<evidence type="ECO:0000256" key="1">
    <source>
        <dbReference type="ARBA" id="ARBA00004651"/>
    </source>
</evidence>
<keyword evidence="2" id="KW-1003">Cell membrane</keyword>
<dbReference type="NCBIfam" id="TIGR04297">
    <property type="entry name" value="thauma_sortase"/>
    <property type="match status" value="1"/>
</dbReference>
<organism evidence="9 10">
    <name type="scientific">Nitrosopumilus piranensis</name>
    <dbReference type="NCBI Taxonomy" id="1582439"/>
    <lineage>
        <taxon>Archaea</taxon>
        <taxon>Nitrososphaerota</taxon>
        <taxon>Nitrososphaeria</taxon>
        <taxon>Nitrosopumilales</taxon>
        <taxon>Nitrosopumilaceae</taxon>
        <taxon>Nitrosopumilus</taxon>
    </lineage>
</organism>
<reference evidence="9 10" key="2">
    <citation type="journal article" date="2016" name="ISME J.">
        <title>Physiological and genomic characterization of two novel marine thaumarchaeal strains indicates niche differentiation.</title>
        <authorList>
            <person name="Bayer B."/>
            <person name="Vojvoda J."/>
            <person name="Offre P."/>
            <person name="Alves R.J."/>
            <person name="Elisabeth N.H."/>
            <person name="Garcia J.A."/>
            <person name="Volland J.M."/>
            <person name="Srivastava A."/>
            <person name="Schleper C."/>
            <person name="Herndl G.J."/>
        </authorList>
    </citation>
    <scope>NUCLEOTIDE SEQUENCE [LARGE SCALE GENOMIC DNA]</scope>
    <source>
        <strain evidence="9 10">D3C</strain>
    </source>
</reference>
<evidence type="ECO:0000313" key="9">
    <source>
        <dbReference type="EMBL" id="AJM92836.1"/>
    </source>
</evidence>
<dbReference type="GeneID" id="41600728"/>
<dbReference type="GO" id="GO:0008233">
    <property type="term" value="F:peptidase activity"/>
    <property type="evidence" value="ECO:0007669"/>
    <property type="project" value="UniProtKB-KW"/>
</dbReference>
<dbReference type="KEGG" id="nid:NPIRD3C_1624"/>
<feature type="transmembrane region" description="Helical" evidence="8">
    <location>
        <begin position="99"/>
        <end position="123"/>
    </location>
</feature>
<evidence type="ECO:0000256" key="6">
    <source>
        <dbReference type="ARBA" id="ARBA00022989"/>
    </source>
</evidence>
<name>A0A0C5BX07_9ARCH</name>
<feature type="transmembrane region" description="Helical" evidence="8">
    <location>
        <begin position="202"/>
        <end position="224"/>
    </location>
</feature>
<reference evidence="10" key="1">
    <citation type="submission" date="2015-02" db="EMBL/GenBank/DDBJ databases">
        <title>Characterization of two novel Thaumarchaeota isolated from the Northern Adriatic Sea.</title>
        <authorList>
            <person name="Bayer B."/>
            <person name="Vojvoda J."/>
            <person name="Offre P."/>
            <person name="Srivastava A."/>
            <person name="Elisabeth N."/>
            <person name="Garcia J.A.L."/>
            <person name="Schleper C."/>
            <person name="Herndl G.J."/>
        </authorList>
    </citation>
    <scope>NUCLEOTIDE SEQUENCE [LARGE SCALE GENOMIC DNA]</scope>
    <source>
        <strain evidence="10">D3C</strain>
    </source>
</reference>
<evidence type="ECO:0000256" key="3">
    <source>
        <dbReference type="ARBA" id="ARBA00022670"/>
    </source>
</evidence>
<accession>A0A0C5BX07</accession>
<dbReference type="InterPro" id="IPR027561">
    <property type="entry name" value="Thauma_sortase"/>
</dbReference>
<feature type="transmembrane region" description="Helical" evidence="8">
    <location>
        <begin position="236"/>
        <end position="260"/>
    </location>
</feature>
<dbReference type="OrthoDB" id="9464at2157"/>
<evidence type="ECO:0000313" key="10">
    <source>
        <dbReference type="Proteomes" id="UP000032027"/>
    </source>
</evidence>
<protein>
    <recommendedName>
        <fullName evidence="11">Thaumarchaeosortase</fullName>
    </recommendedName>
</protein>
<reference evidence="9 10" key="3">
    <citation type="journal article" date="2019" name="Int. J. Syst. Evol. Microbiol.">
        <title>Nitrosopumilus adriaticus sp. nov. and Nitrosopumilus piranensis sp. nov., two ammonia-oxidizing archaea from the Adriatic Sea and members of the class Nitrososphaeria.</title>
        <authorList>
            <person name="Bayer B."/>
            <person name="Vojvoda J."/>
            <person name="Reinthaler T."/>
            <person name="Reyes C."/>
            <person name="Pinto M."/>
            <person name="Herndl G.J."/>
        </authorList>
    </citation>
    <scope>NUCLEOTIDE SEQUENCE [LARGE SCALE GENOMIC DNA]</scope>
    <source>
        <strain evidence="9 10">D3C</strain>
    </source>
</reference>
<feature type="transmembrane region" description="Helical" evidence="8">
    <location>
        <begin position="7"/>
        <end position="25"/>
    </location>
</feature>
<dbReference type="RefSeq" id="WP_148703609.1">
    <property type="nucleotide sequence ID" value="NZ_CP010868.1"/>
</dbReference>
<evidence type="ECO:0000256" key="2">
    <source>
        <dbReference type="ARBA" id="ARBA00022475"/>
    </source>
</evidence>
<keyword evidence="10" id="KW-1185">Reference proteome</keyword>
<evidence type="ECO:0008006" key="11">
    <source>
        <dbReference type="Google" id="ProtNLM"/>
    </source>
</evidence>
<dbReference type="GO" id="GO:0006508">
    <property type="term" value="P:proteolysis"/>
    <property type="evidence" value="ECO:0007669"/>
    <property type="project" value="UniProtKB-KW"/>
</dbReference>
<keyword evidence="4 8" id="KW-0812">Transmembrane</keyword>
<sequence length="315" mass="35567">MQNWSMIAGILIIASPILFSMIAYPDSIAWSWNEGRGGYLFALVFVVAELVGLKIVISKKRLLAVIPIALLTISYLVSLENGLRDYLVASAEQFDVQLIYSWTWMWDFIVMAIFIVVALSIFFGRRWIRIAPAGPIFLTGTAIILSLDAFFPYDTLGPLQYIVPYFVQANVWVITALDLGTAIARDNVMFLRGDHGSMALQVFWPSAGVHSIIIFSLVIGAFMLKMNIPRARKSMYFVLGIIGTITVNLIRIFSLSWYALKVTTDPVAWEEYHKIAGEIMFLPWLFAFILVVILIESRRLKKLEKQGKLPSKNNS</sequence>
<keyword evidence="3" id="KW-0645">Protease</keyword>
<proteinExistence type="predicted"/>
<keyword evidence="6 8" id="KW-1133">Transmembrane helix</keyword>
<dbReference type="HOGENOM" id="CLU_076510_0_0_2"/>
<keyword evidence="5" id="KW-0378">Hydrolase</keyword>
<dbReference type="EMBL" id="CP010868">
    <property type="protein sequence ID" value="AJM92836.1"/>
    <property type="molecule type" value="Genomic_DNA"/>
</dbReference>
<dbReference type="PATRIC" id="fig|1582439.9.peg.1674"/>
<gene>
    <name evidence="9" type="ORF">NPIRD3C_1624</name>
</gene>
<dbReference type="GO" id="GO:0005886">
    <property type="term" value="C:plasma membrane"/>
    <property type="evidence" value="ECO:0007669"/>
    <property type="project" value="UniProtKB-SubCell"/>
</dbReference>
<evidence type="ECO:0000256" key="5">
    <source>
        <dbReference type="ARBA" id="ARBA00022801"/>
    </source>
</evidence>
<evidence type="ECO:0000256" key="4">
    <source>
        <dbReference type="ARBA" id="ARBA00022692"/>
    </source>
</evidence>
<comment type="subcellular location">
    <subcellularLocation>
        <location evidence="1">Cell membrane</location>
        <topology evidence="1">Multi-pass membrane protein</topology>
    </subcellularLocation>
</comment>
<dbReference type="InterPro" id="IPR026392">
    <property type="entry name" value="Exo/Archaeosortase_dom"/>
</dbReference>
<feature type="transmembrane region" description="Helical" evidence="8">
    <location>
        <begin position="37"/>
        <end position="57"/>
    </location>
</feature>
<evidence type="ECO:0000256" key="8">
    <source>
        <dbReference type="SAM" id="Phobius"/>
    </source>
</evidence>
<keyword evidence="7 8" id="KW-0472">Membrane</keyword>
<feature type="transmembrane region" description="Helical" evidence="8">
    <location>
        <begin position="275"/>
        <end position="295"/>
    </location>
</feature>
<dbReference type="AlphaFoldDB" id="A0A0C5BX07"/>
<feature type="transmembrane region" description="Helical" evidence="8">
    <location>
        <begin position="62"/>
        <end position="79"/>
    </location>
</feature>
<dbReference type="Proteomes" id="UP000032027">
    <property type="component" value="Chromosome"/>
</dbReference>
<evidence type="ECO:0000256" key="7">
    <source>
        <dbReference type="ARBA" id="ARBA00023136"/>
    </source>
</evidence>
<feature type="transmembrane region" description="Helical" evidence="8">
    <location>
        <begin position="130"/>
        <end position="151"/>
    </location>
</feature>